<feature type="binding site" evidence="8">
    <location>
        <position position="6"/>
    </location>
    <ligand>
        <name>Mg(2+)</name>
        <dbReference type="ChEBI" id="CHEBI:18420"/>
    </ligand>
</feature>
<evidence type="ECO:0000256" key="7">
    <source>
        <dbReference type="ARBA" id="ARBA00038093"/>
    </source>
</evidence>
<keyword evidence="6 8" id="KW-0460">Magnesium</keyword>
<dbReference type="HAMAP" id="MF_00265">
    <property type="entry name" value="VapC_Nob1"/>
    <property type="match status" value="1"/>
</dbReference>
<dbReference type="InterPro" id="IPR050556">
    <property type="entry name" value="Type_II_TA_system_RNase"/>
</dbReference>
<dbReference type="EC" id="3.1.-.-" evidence="8"/>
<comment type="cofactor">
    <cofactor evidence="1 8">
        <name>Mg(2+)</name>
        <dbReference type="ChEBI" id="CHEBI:18420"/>
    </cofactor>
</comment>
<evidence type="ECO:0000256" key="1">
    <source>
        <dbReference type="ARBA" id="ARBA00001946"/>
    </source>
</evidence>
<comment type="caution">
    <text evidence="10">The sequence shown here is derived from an EMBL/GenBank/DDBJ whole genome shotgun (WGS) entry which is preliminary data.</text>
</comment>
<keyword evidence="4 8" id="KW-0479">Metal-binding</keyword>
<keyword evidence="10" id="KW-0255">Endonuclease</keyword>
<evidence type="ECO:0000256" key="8">
    <source>
        <dbReference type="HAMAP-Rule" id="MF_00265"/>
    </source>
</evidence>
<evidence type="ECO:0000259" key="9">
    <source>
        <dbReference type="Pfam" id="PF01850"/>
    </source>
</evidence>
<keyword evidence="11" id="KW-1185">Reference proteome</keyword>
<keyword evidence="3 8" id="KW-0540">Nuclease</keyword>
<feature type="binding site" evidence="8">
    <location>
        <position position="100"/>
    </location>
    <ligand>
        <name>Mg(2+)</name>
        <dbReference type="ChEBI" id="CHEBI:18420"/>
    </ligand>
</feature>
<evidence type="ECO:0000256" key="6">
    <source>
        <dbReference type="ARBA" id="ARBA00022842"/>
    </source>
</evidence>
<dbReference type="PANTHER" id="PTHR33653:SF1">
    <property type="entry name" value="RIBONUCLEASE VAPC2"/>
    <property type="match status" value="1"/>
</dbReference>
<reference evidence="10 11" key="1">
    <citation type="submission" date="2023-07" db="EMBL/GenBank/DDBJ databases">
        <title>Sorghum-associated microbial communities from plants grown in Nebraska, USA.</title>
        <authorList>
            <person name="Schachtman D."/>
        </authorList>
    </citation>
    <scope>NUCLEOTIDE SEQUENCE [LARGE SCALE GENOMIC DNA]</scope>
    <source>
        <strain evidence="10 11">DS2154</strain>
    </source>
</reference>
<evidence type="ECO:0000256" key="3">
    <source>
        <dbReference type="ARBA" id="ARBA00022722"/>
    </source>
</evidence>
<dbReference type="InterPro" id="IPR002716">
    <property type="entry name" value="PIN_dom"/>
</dbReference>
<dbReference type="GO" id="GO:0004519">
    <property type="term" value="F:endonuclease activity"/>
    <property type="evidence" value="ECO:0007669"/>
    <property type="project" value="UniProtKB-KW"/>
</dbReference>
<evidence type="ECO:0000313" key="11">
    <source>
        <dbReference type="Proteomes" id="UP001262754"/>
    </source>
</evidence>
<evidence type="ECO:0000256" key="5">
    <source>
        <dbReference type="ARBA" id="ARBA00022801"/>
    </source>
</evidence>
<dbReference type="Gene3D" id="3.40.50.1010">
    <property type="entry name" value="5'-nuclease"/>
    <property type="match status" value="1"/>
</dbReference>
<dbReference type="Proteomes" id="UP001262754">
    <property type="component" value="Unassembled WGS sequence"/>
</dbReference>
<keyword evidence="2 8" id="KW-1277">Toxin-antitoxin system</keyword>
<accession>A0ABU1MXD5</accession>
<sequence length="136" mass="15580">MSLSFDTCVLIDILRGRRPEFREQLRLLLVDETPLHLCTFAFHELMYGVEISARPNFQRERALEVCGFFKMADWTIDDAWATARLRTELRGRGQPIGAIDALVAGQALARGWTLVTSNVREFARVEGLDIQDWSRP</sequence>
<protein>
    <recommendedName>
        <fullName evidence="8">Ribonuclease VapC</fullName>
        <shortName evidence="8">RNase VapC</shortName>
        <ecNumber evidence="8">3.1.-.-</ecNumber>
    </recommendedName>
    <alternativeName>
        <fullName evidence="8">Toxin VapC</fullName>
    </alternativeName>
</protein>
<gene>
    <name evidence="8" type="primary">vapC</name>
    <name evidence="10" type="ORF">J2800_001431</name>
</gene>
<dbReference type="Pfam" id="PF01850">
    <property type="entry name" value="PIN"/>
    <property type="match status" value="1"/>
</dbReference>
<organism evidence="10 11">
    <name type="scientific">Caulobacter rhizosphaerae</name>
    <dbReference type="NCBI Taxonomy" id="2010972"/>
    <lineage>
        <taxon>Bacteria</taxon>
        <taxon>Pseudomonadati</taxon>
        <taxon>Pseudomonadota</taxon>
        <taxon>Alphaproteobacteria</taxon>
        <taxon>Caulobacterales</taxon>
        <taxon>Caulobacteraceae</taxon>
        <taxon>Caulobacter</taxon>
    </lineage>
</organism>
<dbReference type="InterPro" id="IPR029060">
    <property type="entry name" value="PIN-like_dom_sf"/>
</dbReference>
<dbReference type="PANTHER" id="PTHR33653">
    <property type="entry name" value="RIBONUCLEASE VAPC2"/>
    <property type="match status" value="1"/>
</dbReference>
<keyword evidence="5 8" id="KW-0378">Hydrolase</keyword>
<evidence type="ECO:0000256" key="4">
    <source>
        <dbReference type="ARBA" id="ARBA00022723"/>
    </source>
</evidence>
<evidence type="ECO:0000256" key="2">
    <source>
        <dbReference type="ARBA" id="ARBA00022649"/>
    </source>
</evidence>
<dbReference type="CDD" id="cd18745">
    <property type="entry name" value="PIN_VapC4-5_FitB-like"/>
    <property type="match status" value="1"/>
</dbReference>
<keyword evidence="8" id="KW-0800">Toxin</keyword>
<comment type="similarity">
    <text evidence="7 8">Belongs to the PINc/VapC protein family.</text>
</comment>
<dbReference type="EMBL" id="JAVDRL010000004">
    <property type="protein sequence ID" value="MDR6530692.1"/>
    <property type="molecule type" value="Genomic_DNA"/>
</dbReference>
<name>A0ABU1MXD5_9CAUL</name>
<feature type="domain" description="PIN" evidence="9">
    <location>
        <begin position="5"/>
        <end position="127"/>
    </location>
</feature>
<proteinExistence type="inferred from homology"/>
<comment type="function">
    <text evidence="8">Toxic component of a toxin-antitoxin (TA) system. An RNase.</text>
</comment>
<dbReference type="GO" id="GO:0016787">
    <property type="term" value="F:hydrolase activity"/>
    <property type="evidence" value="ECO:0007669"/>
    <property type="project" value="UniProtKB-KW"/>
</dbReference>
<dbReference type="InterPro" id="IPR022907">
    <property type="entry name" value="VapC_family"/>
</dbReference>
<dbReference type="SUPFAM" id="SSF88723">
    <property type="entry name" value="PIN domain-like"/>
    <property type="match status" value="1"/>
</dbReference>
<evidence type="ECO:0000313" key="10">
    <source>
        <dbReference type="EMBL" id="MDR6530692.1"/>
    </source>
</evidence>
<dbReference type="RefSeq" id="WP_056757003.1">
    <property type="nucleotide sequence ID" value="NZ_CP048815.1"/>
</dbReference>